<evidence type="ECO:0000313" key="2">
    <source>
        <dbReference type="Proteomes" id="UP000515135"/>
    </source>
</evidence>
<gene>
    <name evidence="3" type="primary">LOC109474316</name>
</gene>
<feature type="region of interest" description="Disordered" evidence="1">
    <location>
        <begin position="153"/>
        <end position="261"/>
    </location>
</feature>
<feature type="compositionally biased region" description="Polar residues" evidence="1">
    <location>
        <begin position="247"/>
        <end position="261"/>
    </location>
</feature>
<feature type="compositionally biased region" description="Polar residues" evidence="1">
    <location>
        <begin position="171"/>
        <end position="191"/>
    </location>
</feature>
<feature type="compositionally biased region" description="Polar residues" evidence="1">
    <location>
        <begin position="153"/>
        <end position="164"/>
    </location>
</feature>
<feature type="compositionally biased region" description="Polar residues" evidence="1">
    <location>
        <begin position="200"/>
        <end position="210"/>
    </location>
</feature>
<feature type="region of interest" description="Disordered" evidence="1">
    <location>
        <begin position="343"/>
        <end position="375"/>
    </location>
</feature>
<organism evidence="2 3">
    <name type="scientific">Branchiostoma belcheri</name>
    <name type="common">Amphioxus</name>
    <dbReference type="NCBI Taxonomy" id="7741"/>
    <lineage>
        <taxon>Eukaryota</taxon>
        <taxon>Metazoa</taxon>
        <taxon>Chordata</taxon>
        <taxon>Cephalochordata</taxon>
        <taxon>Leptocardii</taxon>
        <taxon>Amphioxiformes</taxon>
        <taxon>Branchiostomatidae</taxon>
        <taxon>Branchiostoma</taxon>
    </lineage>
</organism>
<dbReference type="OrthoDB" id="10036965at2759"/>
<feature type="compositionally biased region" description="Polar residues" evidence="1">
    <location>
        <begin position="354"/>
        <end position="366"/>
    </location>
</feature>
<dbReference type="KEGG" id="bbel:109474316"/>
<feature type="region of interest" description="Disordered" evidence="1">
    <location>
        <begin position="1"/>
        <end position="38"/>
    </location>
</feature>
<dbReference type="RefSeq" id="XP_019630165.1">
    <property type="nucleotide sequence ID" value="XM_019774606.1"/>
</dbReference>
<keyword evidence="2" id="KW-1185">Reference proteome</keyword>
<dbReference type="GeneID" id="109474316"/>
<proteinExistence type="predicted"/>
<accession>A0A6P4YL27</accession>
<name>A0A6P4YL27_BRABE</name>
<dbReference type="Proteomes" id="UP000515135">
    <property type="component" value="Unplaced"/>
</dbReference>
<feature type="compositionally biased region" description="Basic and acidic residues" evidence="1">
    <location>
        <begin position="16"/>
        <end position="29"/>
    </location>
</feature>
<protein>
    <submittedName>
        <fullName evidence="3">Uncharacterized protein LOC109474316 isoform X1</fullName>
    </submittedName>
</protein>
<reference evidence="3" key="1">
    <citation type="submission" date="2025-08" db="UniProtKB">
        <authorList>
            <consortium name="RefSeq"/>
        </authorList>
    </citation>
    <scope>IDENTIFICATION</scope>
    <source>
        <tissue evidence="3">Gonad</tissue>
    </source>
</reference>
<evidence type="ECO:0000256" key="1">
    <source>
        <dbReference type="SAM" id="MobiDB-lite"/>
    </source>
</evidence>
<feature type="compositionally biased region" description="Basic and acidic residues" evidence="1">
    <location>
        <begin position="343"/>
        <end position="353"/>
    </location>
</feature>
<dbReference type="AlphaFoldDB" id="A0A6P4YL27"/>
<evidence type="ECO:0000313" key="3">
    <source>
        <dbReference type="RefSeq" id="XP_019630165.1"/>
    </source>
</evidence>
<sequence>MFTDWQTDAGGLLALQEKRPLHPQKDQRLHTRRKSAPASNNNMLWHHRRAAMFFEEQKLKKQLDLLEFEERESKIKLRNMERELRSDLRRMRMELRSRGLSGATNQGLRLPTGIVVTDEHGDDCEVEFLSLTRTTYSRETQVSPVASCLDSMRPSSVKQQSNSLPHYVLPSSPSALSTEVPNDNLSESGCKSSKRGRAKTMTNLKTTTGESRVRRRPRSASMSNVDPSLLVPSPNPAQVLSRERATSTDSLDTGSSQSTPVYFQTDLSDQEDSVKTKYTPLVTELYANEILRIQPRQCVSEKPCDSSDSEFLEGRLKTDLPKNLSDGVKCRVKMWLQKSREKERDLVKSRTETPQRVTQDQLSLSPVPQKMYDSEGQKNRLPNVFERLSQGHLKTRRPPLPRRIVKCDLERSVASAWEQARKCRYIRNYVPPDRRGRFST</sequence>